<keyword evidence="2" id="KW-1185">Reference proteome</keyword>
<gene>
    <name evidence="1" type="ORF">EDB92DRAFT_1855898</name>
</gene>
<accession>A0AAD4LLN8</accession>
<organism evidence="1 2">
    <name type="scientific">Lactarius akahatsu</name>
    <dbReference type="NCBI Taxonomy" id="416441"/>
    <lineage>
        <taxon>Eukaryota</taxon>
        <taxon>Fungi</taxon>
        <taxon>Dikarya</taxon>
        <taxon>Basidiomycota</taxon>
        <taxon>Agaricomycotina</taxon>
        <taxon>Agaricomycetes</taxon>
        <taxon>Russulales</taxon>
        <taxon>Russulaceae</taxon>
        <taxon>Lactarius</taxon>
    </lineage>
</organism>
<sequence>MHETCWDIVHHLPHWAQQGVDHHRRFSAYKRYDSTGDLGVLRNSWLQPESKTLEEMYEPVSRVSQGAGLGPGINSIPSHRERLERLGVTQLTDVRMAEEQEREVNHEIEVEGHAEYPPMVVPAEHIVSFHYSPQLRSIKPWIRRQDGPHLH</sequence>
<dbReference type="AlphaFoldDB" id="A0AAD4LLN8"/>
<dbReference type="Proteomes" id="UP001201163">
    <property type="component" value="Unassembled WGS sequence"/>
</dbReference>
<comment type="caution">
    <text evidence="1">The sequence shown here is derived from an EMBL/GenBank/DDBJ whole genome shotgun (WGS) entry which is preliminary data.</text>
</comment>
<reference evidence="1" key="1">
    <citation type="submission" date="2022-01" db="EMBL/GenBank/DDBJ databases">
        <title>Comparative genomics reveals a dynamic genome evolution in the ectomycorrhizal milk-cap (Lactarius) mushrooms.</title>
        <authorList>
            <consortium name="DOE Joint Genome Institute"/>
            <person name="Lebreton A."/>
            <person name="Tang N."/>
            <person name="Kuo A."/>
            <person name="LaButti K."/>
            <person name="Drula E."/>
            <person name="Barry K."/>
            <person name="Clum A."/>
            <person name="Lipzen A."/>
            <person name="Mousain D."/>
            <person name="Ng V."/>
            <person name="Wang R."/>
            <person name="Wang X."/>
            <person name="Dai Y."/>
            <person name="Henrissat B."/>
            <person name="Grigoriev I.V."/>
            <person name="Guerin-Laguette A."/>
            <person name="Yu F."/>
            <person name="Martin F.M."/>
        </authorList>
    </citation>
    <scope>NUCLEOTIDE SEQUENCE</scope>
    <source>
        <strain evidence="1">QP</strain>
    </source>
</reference>
<evidence type="ECO:0000313" key="1">
    <source>
        <dbReference type="EMBL" id="KAH8992959.1"/>
    </source>
</evidence>
<dbReference type="EMBL" id="JAKELL010000020">
    <property type="protein sequence ID" value="KAH8992959.1"/>
    <property type="molecule type" value="Genomic_DNA"/>
</dbReference>
<proteinExistence type="predicted"/>
<evidence type="ECO:0000313" key="2">
    <source>
        <dbReference type="Proteomes" id="UP001201163"/>
    </source>
</evidence>
<protein>
    <submittedName>
        <fullName evidence="1">Uncharacterized protein</fullName>
    </submittedName>
</protein>
<name>A0AAD4LLN8_9AGAM</name>